<keyword evidence="13" id="KW-1185">Reference proteome</keyword>
<dbReference type="AlphaFoldDB" id="A0A366IEU0"/>
<feature type="region of interest" description="Disordered" evidence="8">
    <location>
        <begin position="511"/>
        <end position="556"/>
    </location>
</feature>
<dbReference type="EMBL" id="QNSB01000015">
    <property type="protein sequence ID" value="RBP68750.1"/>
    <property type="molecule type" value="Genomic_DNA"/>
</dbReference>
<dbReference type="GO" id="GO:0005886">
    <property type="term" value="C:plasma membrane"/>
    <property type="evidence" value="ECO:0007669"/>
    <property type="project" value="UniProtKB-SubCell"/>
</dbReference>
<gene>
    <name evidence="12" type="ORF">DFO65_11527</name>
</gene>
<feature type="transmembrane region" description="Helical" evidence="9">
    <location>
        <begin position="138"/>
        <end position="157"/>
    </location>
</feature>
<dbReference type="InterPro" id="IPR050297">
    <property type="entry name" value="LipidA_mod_glycosyltrf_83"/>
</dbReference>
<feature type="transmembrane region" description="Helical" evidence="9">
    <location>
        <begin position="317"/>
        <end position="337"/>
    </location>
</feature>
<dbReference type="PANTHER" id="PTHR33908">
    <property type="entry name" value="MANNOSYLTRANSFERASE YKCB-RELATED"/>
    <property type="match status" value="1"/>
</dbReference>
<feature type="domain" description="Putative mannosyltransferase YkcA/B-like C-terminal" evidence="11">
    <location>
        <begin position="565"/>
        <end position="655"/>
    </location>
</feature>
<feature type="transmembrane region" description="Helical" evidence="9">
    <location>
        <begin position="234"/>
        <end position="252"/>
    </location>
</feature>
<keyword evidence="5 9" id="KW-0812">Transmembrane</keyword>
<dbReference type="PANTHER" id="PTHR33908:SF3">
    <property type="entry name" value="UNDECAPRENYL PHOSPHATE-ALPHA-4-AMINO-4-DEOXY-L-ARABINOSE ARABINOSYL TRANSFERASE"/>
    <property type="match status" value="1"/>
</dbReference>
<evidence type="ECO:0000256" key="1">
    <source>
        <dbReference type="ARBA" id="ARBA00004651"/>
    </source>
</evidence>
<evidence type="ECO:0000256" key="3">
    <source>
        <dbReference type="ARBA" id="ARBA00022676"/>
    </source>
</evidence>
<dbReference type="InterPro" id="IPR038731">
    <property type="entry name" value="RgtA/B/C-like"/>
</dbReference>
<proteinExistence type="predicted"/>
<feature type="transmembrane region" description="Helical" evidence="9">
    <location>
        <begin position="416"/>
        <end position="437"/>
    </location>
</feature>
<organism evidence="12 13">
    <name type="scientific">Brevibacterium celere</name>
    <dbReference type="NCBI Taxonomy" id="225845"/>
    <lineage>
        <taxon>Bacteria</taxon>
        <taxon>Bacillati</taxon>
        <taxon>Actinomycetota</taxon>
        <taxon>Actinomycetes</taxon>
        <taxon>Micrococcales</taxon>
        <taxon>Brevibacteriaceae</taxon>
        <taxon>Brevibacterium</taxon>
    </lineage>
</organism>
<sequence length="678" mass="69384">MSVQTEATMRERAEQSRVARWWYPVGLAGLCLAVVAGYLVDLTGNGWANSYYAAAVQAGSQDWEAFLFGSLDAANAITVDKPPASLWLMALSARILGFSSFSMLLPQVLLAAATVLLLAHSMRLALRGHVRARIEKAAALGVGLVFALSPVAALMFRYNNPDALLVALMTVAVVATQRALAAVRVRRVIGRLALTGVALGLGFLTKQFQVLLITPALALAWLLFARASWPRRLLLVLVPIAVMAVSAGWWIALVELLPSHLRPYVGGSQTDSFLELTFGYNGFGRLNGNEAGSVGGAGGWGETGIARLFTGSFGAQIAWFLPTALVLLVVAALVLVLRRRQAAAGRRLAAPDASPGSAAAALVLWGGWLVVTWLTLSYMSGIVHEYYGVALVPALAAVIGLAVALLVDRGSRNSRIVLGLVLALTVTWQFVLASGMSGIPTPLTWGVLVLGVGTGIALVLHGTLSGPRWTAPVRGAAIALLVAAVLSTLALPAQLTARTIAQETQGSIVTIAGTSANGPGGGGGPGGGRAGGGQTDGGQTGGPGGQAGGGGMGGLLNGSAPSAELASVLEADADQYTWIAATTGANQAAGYQLSTGEPVLAIGGFNGTDPSPTVEEFAQLVADGRIHWYIAGGNGGPGGALSSTSAQIQSWVEENFTATEVDGITLYDLGAGEGSGDG</sequence>
<keyword evidence="6 9" id="KW-1133">Transmembrane helix</keyword>
<reference evidence="12 13" key="1">
    <citation type="submission" date="2018-06" db="EMBL/GenBank/DDBJ databases">
        <title>Freshwater and sediment microbial communities from various areas in North America, analyzing microbe dynamics in response to fracking.</title>
        <authorList>
            <person name="Lamendella R."/>
        </authorList>
    </citation>
    <scope>NUCLEOTIDE SEQUENCE [LARGE SCALE GENOMIC DNA]</scope>
    <source>
        <strain evidence="12 13">3b_TX</strain>
    </source>
</reference>
<feature type="transmembrane region" description="Helical" evidence="9">
    <location>
        <begin position="188"/>
        <end position="204"/>
    </location>
</feature>
<name>A0A366IEU0_9MICO</name>
<dbReference type="InterPro" id="IPR056785">
    <property type="entry name" value="YkcA/B-like_C"/>
</dbReference>
<evidence type="ECO:0000256" key="4">
    <source>
        <dbReference type="ARBA" id="ARBA00022679"/>
    </source>
</evidence>
<feature type="transmembrane region" description="Helical" evidence="9">
    <location>
        <begin position="21"/>
        <end position="40"/>
    </location>
</feature>
<comment type="subcellular location">
    <subcellularLocation>
        <location evidence="1">Cell membrane</location>
        <topology evidence="1">Multi-pass membrane protein</topology>
    </subcellularLocation>
</comment>
<feature type="transmembrane region" description="Helical" evidence="9">
    <location>
        <begin position="163"/>
        <end position="181"/>
    </location>
</feature>
<feature type="transmembrane region" description="Helical" evidence="9">
    <location>
        <begin position="443"/>
        <end position="464"/>
    </location>
</feature>
<keyword evidence="3" id="KW-0328">Glycosyltransferase</keyword>
<evidence type="ECO:0000256" key="7">
    <source>
        <dbReference type="ARBA" id="ARBA00023136"/>
    </source>
</evidence>
<evidence type="ECO:0000259" key="11">
    <source>
        <dbReference type="Pfam" id="PF24878"/>
    </source>
</evidence>
<keyword evidence="4 12" id="KW-0808">Transferase</keyword>
<feature type="compositionally biased region" description="Gly residues" evidence="8">
    <location>
        <begin position="518"/>
        <end position="556"/>
    </location>
</feature>
<protein>
    <submittedName>
        <fullName evidence="12">4-amino-4-deoxy-L-arabinose transferase-like glycosyltransferase</fullName>
    </submittedName>
</protein>
<keyword evidence="2" id="KW-1003">Cell membrane</keyword>
<dbReference type="Proteomes" id="UP000253509">
    <property type="component" value="Unassembled WGS sequence"/>
</dbReference>
<feature type="transmembrane region" description="Helical" evidence="9">
    <location>
        <begin position="210"/>
        <end position="227"/>
    </location>
</feature>
<evidence type="ECO:0000259" key="10">
    <source>
        <dbReference type="Pfam" id="PF13231"/>
    </source>
</evidence>
<evidence type="ECO:0000256" key="5">
    <source>
        <dbReference type="ARBA" id="ARBA00022692"/>
    </source>
</evidence>
<evidence type="ECO:0000313" key="12">
    <source>
        <dbReference type="EMBL" id="RBP68750.1"/>
    </source>
</evidence>
<dbReference type="GO" id="GO:0009103">
    <property type="term" value="P:lipopolysaccharide biosynthetic process"/>
    <property type="evidence" value="ECO:0007669"/>
    <property type="project" value="UniProtKB-ARBA"/>
</dbReference>
<dbReference type="RefSeq" id="WP_113905421.1">
    <property type="nucleotide sequence ID" value="NZ_QNSB01000015.1"/>
</dbReference>
<feature type="transmembrane region" description="Helical" evidence="9">
    <location>
        <begin position="386"/>
        <end position="407"/>
    </location>
</feature>
<evidence type="ECO:0000313" key="13">
    <source>
        <dbReference type="Proteomes" id="UP000253509"/>
    </source>
</evidence>
<dbReference type="GO" id="GO:0016763">
    <property type="term" value="F:pentosyltransferase activity"/>
    <property type="evidence" value="ECO:0007669"/>
    <property type="project" value="TreeGrafter"/>
</dbReference>
<dbReference type="Pfam" id="PF13231">
    <property type="entry name" value="PMT_2"/>
    <property type="match status" value="1"/>
</dbReference>
<feature type="transmembrane region" description="Helical" evidence="9">
    <location>
        <begin position="476"/>
        <end position="495"/>
    </location>
</feature>
<evidence type="ECO:0000256" key="2">
    <source>
        <dbReference type="ARBA" id="ARBA00022475"/>
    </source>
</evidence>
<evidence type="ECO:0000256" key="9">
    <source>
        <dbReference type="SAM" id="Phobius"/>
    </source>
</evidence>
<comment type="caution">
    <text evidence="12">The sequence shown here is derived from an EMBL/GenBank/DDBJ whole genome shotgun (WGS) entry which is preliminary data.</text>
</comment>
<feature type="domain" description="Glycosyltransferase RgtA/B/C/D-like" evidence="10">
    <location>
        <begin position="80"/>
        <end position="246"/>
    </location>
</feature>
<feature type="transmembrane region" description="Helical" evidence="9">
    <location>
        <begin position="95"/>
        <end position="118"/>
    </location>
</feature>
<dbReference type="Pfam" id="PF24878">
    <property type="entry name" value="YkcB_C"/>
    <property type="match status" value="1"/>
</dbReference>
<feature type="transmembrane region" description="Helical" evidence="9">
    <location>
        <begin position="358"/>
        <end position="380"/>
    </location>
</feature>
<evidence type="ECO:0000256" key="6">
    <source>
        <dbReference type="ARBA" id="ARBA00022989"/>
    </source>
</evidence>
<dbReference type="GO" id="GO:0010041">
    <property type="term" value="P:response to iron(III) ion"/>
    <property type="evidence" value="ECO:0007669"/>
    <property type="project" value="TreeGrafter"/>
</dbReference>
<accession>A0A366IEU0</accession>
<evidence type="ECO:0000256" key="8">
    <source>
        <dbReference type="SAM" id="MobiDB-lite"/>
    </source>
</evidence>
<keyword evidence="7 9" id="KW-0472">Membrane</keyword>